<dbReference type="PANTHER" id="PTHR46065">
    <property type="entry name" value="E3 UBIQUITIN-PROTEIN LIGASE MARCH 2/3 FAMILY MEMBER"/>
    <property type="match status" value="1"/>
</dbReference>
<evidence type="ECO:0000256" key="7">
    <source>
        <dbReference type="ARBA" id="ARBA00022833"/>
    </source>
</evidence>
<dbReference type="GO" id="GO:0061630">
    <property type="term" value="F:ubiquitin protein ligase activity"/>
    <property type="evidence" value="ECO:0007669"/>
    <property type="project" value="UniProtKB-EC"/>
</dbReference>
<reference evidence="11" key="1">
    <citation type="submission" date="2021-01" db="EMBL/GenBank/DDBJ databases">
        <authorList>
            <person name="Li R."/>
            <person name="Bekaert M."/>
        </authorList>
    </citation>
    <scope>NUCLEOTIDE SEQUENCE</scope>
    <source>
        <strain evidence="11">Farmed</strain>
    </source>
</reference>
<evidence type="ECO:0000256" key="2">
    <source>
        <dbReference type="ARBA" id="ARBA00022679"/>
    </source>
</evidence>
<evidence type="ECO:0000256" key="6">
    <source>
        <dbReference type="ARBA" id="ARBA00022786"/>
    </source>
</evidence>
<dbReference type="AlphaFoldDB" id="A0A812CCQ9"/>
<dbReference type="PANTHER" id="PTHR46065:SF3">
    <property type="entry name" value="FI20425P1"/>
    <property type="match status" value="1"/>
</dbReference>
<keyword evidence="7" id="KW-0862">Zinc</keyword>
<sequence length="158" mass="18455">MQNGEEARLEIDSKEGELSRESSEEDCCRICHNSQQYANDLVSPCNCSGSLGKMHISCLSQWLQLSKRQKCELCGYKYTFARESLKFIDFLRDPELRRTHRQLFFVSIFFLIRLKFLHFFGRLNTKILFLSLSLSQVLSLFFKYPMISPSMNCIPSKS</sequence>
<dbReference type="Proteomes" id="UP000597762">
    <property type="component" value="Unassembled WGS sequence"/>
</dbReference>
<dbReference type="SMART" id="SM00744">
    <property type="entry name" value="RINGv"/>
    <property type="match status" value="1"/>
</dbReference>
<evidence type="ECO:0000256" key="9">
    <source>
        <dbReference type="ARBA" id="ARBA00023136"/>
    </source>
</evidence>
<keyword evidence="12" id="KW-1185">Reference proteome</keyword>
<keyword evidence="9" id="KW-0472">Membrane</keyword>
<dbReference type="GO" id="GO:0016020">
    <property type="term" value="C:membrane"/>
    <property type="evidence" value="ECO:0007669"/>
    <property type="project" value="UniProtKB-SubCell"/>
</dbReference>
<accession>A0A812CCQ9</accession>
<proteinExistence type="predicted"/>
<dbReference type="Gene3D" id="3.30.40.10">
    <property type="entry name" value="Zinc/RING finger domain, C3HC4 (zinc finger)"/>
    <property type="match status" value="1"/>
</dbReference>
<dbReference type="InterPro" id="IPR013083">
    <property type="entry name" value="Znf_RING/FYVE/PHD"/>
</dbReference>
<dbReference type="OrthoDB" id="264354at2759"/>
<evidence type="ECO:0000313" key="12">
    <source>
        <dbReference type="Proteomes" id="UP000597762"/>
    </source>
</evidence>
<dbReference type="PROSITE" id="PS51292">
    <property type="entry name" value="ZF_RING_CH"/>
    <property type="match status" value="1"/>
</dbReference>
<dbReference type="GO" id="GO:0008270">
    <property type="term" value="F:zinc ion binding"/>
    <property type="evidence" value="ECO:0007669"/>
    <property type="project" value="UniProtKB-KW"/>
</dbReference>
<dbReference type="EC" id="2.3.2.27" evidence="11"/>
<evidence type="ECO:0000256" key="8">
    <source>
        <dbReference type="ARBA" id="ARBA00022989"/>
    </source>
</evidence>
<evidence type="ECO:0000313" key="11">
    <source>
        <dbReference type="EMBL" id="CAE1260856.1"/>
    </source>
</evidence>
<keyword evidence="3" id="KW-0812">Transmembrane</keyword>
<comment type="subcellular location">
    <subcellularLocation>
        <location evidence="1">Membrane</location>
        <topology evidence="1">Multi-pass membrane protein</topology>
    </subcellularLocation>
</comment>
<evidence type="ECO:0000259" key="10">
    <source>
        <dbReference type="PROSITE" id="PS51292"/>
    </source>
</evidence>
<dbReference type="InterPro" id="IPR011016">
    <property type="entry name" value="Znf_RING-CH"/>
</dbReference>
<evidence type="ECO:0000256" key="1">
    <source>
        <dbReference type="ARBA" id="ARBA00004141"/>
    </source>
</evidence>
<comment type="caution">
    <text evidence="11">The sequence shown here is derived from an EMBL/GenBank/DDBJ whole genome shotgun (WGS) entry which is preliminary data.</text>
</comment>
<keyword evidence="11" id="KW-0012">Acyltransferase</keyword>
<organism evidence="11 12">
    <name type="scientific">Acanthosepion pharaonis</name>
    <name type="common">Pharaoh cuttlefish</name>
    <name type="synonym">Sepia pharaonis</name>
    <dbReference type="NCBI Taxonomy" id="158019"/>
    <lineage>
        <taxon>Eukaryota</taxon>
        <taxon>Metazoa</taxon>
        <taxon>Spiralia</taxon>
        <taxon>Lophotrochozoa</taxon>
        <taxon>Mollusca</taxon>
        <taxon>Cephalopoda</taxon>
        <taxon>Coleoidea</taxon>
        <taxon>Decapodiformes</taxon>
        <taxon>Sepiida</taxon>
        <taxon>Sepiina</taxon>
        <taxon>Sepiidae</taxon>
        <taxon>Acanthosepion</taxon>
    </lineage>
</organism>
<feature type="domain" description="RING-CH-type" evidence="10">
    <location>
        <begin position="20"/>
        <end position="81"/>
    </location>
</feature>
<keyword evidence="5" id="KW-0863">Zinc-finger</keyword>
<dbReference type="EMBL" id="CAHIKZ030001351">
    <property type="protein sequence ID" value="CAE1260856.1"/>
    <property type="molecule type" value="Genomic_DNA"/>
</dbReference>
<name>A0A812CCQ9_ACAPH</name>
<evidence type="ECO:0000256" key="3">
    <source>
        <dbReference type="ARBA" id="ARBA00022692"/>
    </source>
</evidence>
<keyword evidence="2 11" id="KW-0808">Transferase</keyword>
<keyword evidence="8" id="KW-1133">Transmembrane helix</keyword>
<protein>
    <submittedName>
        <fullName evidence="11">MARCH3</fullName>
        <ecNumber evidence="11">2.3.2.27</ecNumber>
    </submittedName>
</protein>
<keyword evidence="6" id="KW-0833">Ubl conjugation pathway</keyword>
<evidence type="ECO:0000256" key="4">
    <source>
        <dbReference type="ARBA" id="ARBA00022723"/>
    </source>
</evidence>
<evidence type="ECO:0000256" key="5">
    <source>
        <dbReference type="ARBA" id="ARBA00022771"/>
    </source>
</evidence>
<gene>
    <name evidence="11" type="ORF">SPHA_32428</name>
</gene>
<dbReference type="Pfam" id="PF12906">
    <property type="entry name" value="RINGv"/>
    <property type="match status" value="1"/>
</dbReference>
<keyword evidence="4" id="KW-0479">Metal-binding</keyword>
<dbReference type="SUPFAM" id="SSF57850">
    <property type="entry name" value="RING/U-box"/>
    <property type="match status" value="1"/>
</dbReference>